<organism evidence="4 5">
    <name type="scientific">Ectocarpus siliculosus</name>
    <name type="common">Brown alga</name>
    <name type="synonym">Conferva siliculosa</name>
    <dbReference type="NCBI Taxonomy" id="2880"/>
    <lineage>
        <taxon>Eukaryota</taxon>
        <taxon>Sar</taxon>
        <taxon>Stramenopiles</taxon>
        <taxon>Ochrophyta</taxon>
        <taxon>PX clade</taxon>
        <taxon>Phaeophyceae</taxon>
        <taxon>Ectocarpales</taxon>
        <taxon>Ectocarpaceae</taxon>
        <taxon>Ectocarpus</taxon>
    </lineage>
</organism>
<dbReference type="PANTHER" id="PTHR11242:SF0">
    <property type="entry name" value="TPR_REGION DOMAIN-CONTAINING PROTEIN"/>
    <property type="match status" value="1"/>
</dbReference>
<feature type="region of interest" description="Disordered" evidence="3">
    <location>
        <begin position="423"/>
        <end position="462"/>
    </location>
</feature>
<dbReference type="PANTHER" id="PTHR11242">
    <property type="entry name" value="ARYL HYDROCARBON RECEPTOR INTERACTING PROTEIN RELATED"/>
    <property type="match status" value="1"/>
</dbReference>
<keyword evidence="2" id="KW-0802">TPR repeat</keyword>
<feature type="region of interest" description="Disordered" evidence="3">
    <location>
        <begin position="344"/>
        <end position="386"/>
    </location>
</feature>
<dbReference type="SUPFAM" id="SSF48452">
    <property type="entry name" value="TPR-like"/>
    <property type="match status" value="2"/>
</dbReference>
<feature type="compositionally biased region" description="Low complexity" evidence="3">
    <location>
        <begin position="354"/>
        <end position="367"/>
    </location>
</feature>
<dbReference type="Gene3D" id="1.25.40.10">
    <property type="entry name" value="Tetratricopeptide repeat domain"/>
    <property type="match status" value="2"/>
</dbReference>
<accession>D8LB22</accession>
<proteinExistence type="predicted"/>
<dbReference type="InterPro" id="IPR011990">
    <property type="entry name" value="TPR-like_helical_dom_sf"/>
</dbReference>
<evidence type="ECO:0000313" key="5">
    <source>
        <dbReference type="Proteomes" id="UP000002630"/>
    </source>
</evidence>
<reference evidence="4 5" key="1">
    <citation type="journal article" date="2010" name="Nature">
        <title>The Ectocarpus genome and the independent evolution of multicellularity in brown algae.</title>
        <authorList>
            <person name="Cock J.M."/>
            <person name="Sterck L."/>
            <person name="Rouze P."/>
            <person name="Scornet D."/>
            <person name="Allen A.E."/>
            <person name="Amoutzias G."/>
            <person name="Anthouard V."/>
            <person name="Artiguenave F."/>
            <person name="Aury J.M."/>
            <person name="Badger J.H."/>
            <person name="Beszteri B."/>
            <person name="Billiau K."/>
            <person name="Bonnet E."/>
            <person name="Bothwell J.H."/>
            <person name="Bowler C."/>
            <person name="Boyen C."/>
            <person name="Brownlee C."/>
            <person name="Carrano C.J."/>
            <person name="Charrier B."/>
            <person name="Cho G.Y."/>
            <person name="Coelho S.M."/>
            <person name="Collen J."/>
            <person name="Corre E."/>
            <person name="Da Silva C."/>
            <person name="Delage L."/>
            <person name="Delaroque N."/>
            <person name="Dittami S.M."/>
            <person name="Doulbeau S."/>
            <person name="Elias M."/>
            <person name="Farnham G."/>
            <person name="Gachon C.M."/>
            <person name="Gschloessl B."/>
            <person name="Heesch S."/>
            <person name="Jabbari K."/>
            <person name="Jubin C."/>
            <person name="Kawai H."/>
            <person name="Kimura K."/>
            <person name="Kloareg B."/>
            <person name="Kupper F.C."/>
            <person name="Lang D."/>
            <person name="Le Bail A."/>
            <person name="Leblanc C."/>
            <person name="Lerouge P."/>
            <person name="Lohr M."/>
            <person name="Lopez P.J."/>
            <person name="Martens C."/>
            <person name="Maumus F."/>
            <person name="Michel G."/>
            <person name="Miranda-Saavedra D."/>
            <person name="Morales J."/>
            <person name="Moreau H."/>
            <person name="Motomura T."/>
            <person name="Nagasato C."/>
            <person name="Napoli C.A."/>
            <person name="Nelson D.R."/>
            <person name="Nyvall-Collen P."/>
            <person name="Peters A.F."/>
            <person name="Pommier C."/>
            <person name="Potin P."/>
            <person name="Poulain J."/>
            <person name="Quesneville H."/>
            <person name="Read B."/>
            <person name="Rensing S.A."/>
            <person name="Ritter A."/>
            <person name="Rousvoal S."/>
            <person name="Samanta M."/>
            <person name="Samson G."/>
            <person name="Schroeder D.C."/>
            <person name="Segurens B."/>
            <person name="Strittmatter M."/>
            <person name="Tonon T."/>
            <person name="Tregear J.W."/>
            <person name="Valentin K."/>
            <person name="von Dassow P."/>
            <person name="Yamagishi T."/>
            <person name="Van de Peer Y."/>
            <person name="Wincker P."/>
        </authorList>
    </citation>
    <scope>NUCLEOTIDE SEQUENCE [LARGE SCALE GENOMIC DNA]</scope>
    <source>
        <strain evidence="5">Ec32 / CCAP1310/4</strain>
    </source>
</reference>
<protein>
    <submittedName>
        <fullName evidence="4">Uncharacterized protein</fullName>
    </submittedName>
</protein>
<dbReference type="OrthoDB" id="70500at2759"/>
<evidence type="ECO:0000256" key="2">
    <source>
        <dbReference type="ARBA" id="ARBA00022803"/>
    </source>
</evidence>
<dbReference type="InterPro" id="IPR039663">
    <property type="entry name" value="AIP/AIPL1/TTC9"/>
</dbReference>
<evidence type="ECO:0000256" key="1">
    <source>
        <dbReference type="ARBA" id="ARBA00022737"/>
    </source>
</evidence>
<dbReference type="Proteomes" id="UP000002630">
    <property type="component" value="Linkage Group LG01"/>
</dbReference>
<name>D8LB22_ECTSI</name>
<evidence type="ECO:0000256" key="3">
    <source>
        <dbReference type="SAM" id="MobiDB-lite"/>
    </source>
</evidence>
<feature type="region of interest" description="Disordered" evidence="3">
    <location>
        <begin position="63"/>
        <end position="87"/>
    </location>
</feature>
<gene>
    <name evidence="4" type="ORF">Esi_0000_0193</name>
</gene>
<dbReference type="EMBL" id="FN649726">
    <property type="protein sequence ID" value="CBN76531.1"/>
    <property type="molecule type" value="Genomic_DNA"/>
</dbReference>
<feature type="region of interest" description="Disordered" evidence="3">
    <location>
        <begin position="190"/>
        <end position="243"/>
    </location>
</feature>
<sequence>MTDFEKWDRFDADAAEKEIERKAVVEEAKRVIIAEEQLVLKYCQDRAARLKSEAVVSALKAKRGSRRRSATTTEATGNTEDGVSLDGAPKNVGALVARTSADEAHAILKGLRRGLELRDEIVADAEAGNFHRGTRTARECLVELSAAQKLLGKVVAVVSPGDTGDNHGSATQGAAGATGGTCCGHGGHDHAHAHAHHGHAHSVDTGHVGQGCASDSGGGVRGKSAATGVPAQADGRENDEPEEIPKALEVLRRAKAACRVAEAACLLRGGRVAQSTEVLRELLFEDSKSVAAWVARGESFLAMNAPLLAGLHFDRALELDKGCVAAATHKQNLRHVSSKGTSAASAACADESHQTPAAAGDTDAAPQKMTIHHGSPTNLSSRVGCGGNVGDQGSLAVAGDVGVETPAPAEDGAIFTTEATEDPAVAAETPDEEGNPGVAPTAAASSSAGGDRAAARGVNDDGGSVTEDVRRFVAAACEDYRAGVVLHQEGFLSSSRQRFLRVLEALDKATAAGLGMHAAVARQDKGGESAAGQSPSEKAGCGDGCEGLDGKSEEASSGSQVRATSKCGGERGKGGHAVTVVRNMRVGCHLNIAASFLLRKTDLESAAIHCTRALVVEPGNSRALVRRAQAHQELGYFRLAVEDLEAAEASVLASVRDGHRRGEGSEALAGELAEVVKRLEHARWTKVHVGNGNDELPRV</sequence>
<keyword evidence="5" id="KW-1185">Reference proteome</keyword>
<dbReference type="AlphaFoldDB" id="D8LB22"/>
<keyword evidence="1" id="KW-0677">Repeat</keyword>
<feature type="compositionally biased region" description="Basic and acidic residues" evidence="3">
    <location>
        <begin position="234"/>
        <end position="243"/>
    </location>
</feature>
<feature type="compositionally biased region" description="Low complexity" evidence="3">
    <location>
        <begin position="436"/>
        <end position="462"/>
    </location>
</feature>
<dbReference type="EMBL" id="FN647682">
    <property type="protein sequence ID" value="CBN76531.1"/>
    <property type="molecule type" value="Genomic_DNA"/>
</dbReference>
<evidence type="ECO:0000313" key="4">
    <source>
        <dbReference type="EMBL" id="CBN76531.1"/>
    </source>
</evidence>
<feature type="region of interest" description="Disordered" evidence="3">
    <location>
        <begin position="525"/>
        <end position="574"/>
    </location>
</feature>
<dbReference type="InParanoid" id="D8LB22"/>
<dbReference type="STRING" id="2880.D8LB22"/>